<protein>
    <submittedName>
        <fullName evidence="1">Uncharacterized protein</fullName>
    </submittedName>
</protein>
<accession>A0A6M7UK64</accession>
<dbReference type="AlphaFoldDB" id="A0A6M7UK64"/>
<reference evidence="1 2" key="1">
    <citation type="submission" date="2018-10" db="EMBL/GenBank/DDBJ databases">
        <authorList>
            <person name="Perry B.J."/>
            <person name="Sullivan J.T."/>
            <person name="Murphy R.J.T."/>
            <person name="Ramsay J.P."/>
            <person name="Ronson C.W."/>
        </authorList>
    </citation>
    <scope>NUCLEOTIDE SEQUENCE [LARGE SCALE GENOMIC DNA]</scope>
    <source>
        <strain evidence="1 2">NZP2014</strain>
    </source>
</reference>
<name>A0A6M7UK64_9HYPH</name>
<sequence>MNLLGSAISQKFNPVERQNWLAVKPTRVSVERIDRPETPTILAFECGEATVNFVIRDPKTLAEALIAHVAAYDADGQ</sequence>
<dbReference type="Proteomes" id="UP000503339">
    <property type="component" value="Chromosome"/>
</dbReference>
<keyword evidence="2" id="KW-1185">Reference proteome</keyword>
<evidence type="ECO:0000313" key="2">
    <source>
        <dbReference type="Proteomes" id="UP000503339"/>
    </source>
</evidence>
<dbReference type="EMBL" id="CP033361">
    <property type="protein sequence ID" value="QKC76518.1"/>
    <property type="molecule type" value="Genomic_DNA"/>
</dbReference>
<organism evidence="1 2">
    <name type="scientific">Mesorhizobium erdmanii</name>
    <dbReference type="NCBI Taxonomy" id="1777866"/>
    <lineage>
        <taxon>Bacteria</taxon>
        <taxon>Pseudomonadati</taxon>
        <taxon>Pseudomonadota</taxon>
        <taxon>Alphaproteobacteria</taxon>
        <taxon>Hyphomicrobiales</taxon>
        <taxon>Phyllobacteriaceae</taxon>
        <taxon>Mesorhizobium</taxon>
    </lineage>
</organism>
<gene>
    <name evidence="1" type="ORF">EB233_14090</name>
</gene>
<dbReference type="KEGG" id="merd:EB233_14090"/>
<proteinExistence type="predicted"/>
<evidence type="ECO:0000313" key="1">
    <source>
        <dbReference type="EMBL" id="QKC76518.1"/>
    </source>
</evidence>